<evidence type="ECO:0000313" key="3">
    <source>
        <dbReference type="Proteomes" id="UP000490922"/>
    </source>
</evidence>
<dbReference type="RefSeq" id="WP_151105883.1">
    <property type="nucleotide sequence ID" value="NZ_WAEM01000001.1"/>
</dbReference>
<evidence type="ECO:0008006" key="4">
    <source>
        <dbReference type="Google" id="ProtNLM"/>
    </source>
</evidence>
<feature type="transmembrane region" description="Helical" evidence="1">
    <location>
        <begin position="40"/>
        <end position="60"/>
    </location>
</feature>
<keyword evidence="1" id="KW-1133">Transmembrane helix</keyword>
<keyword evidence="3" id="KW-1185">Reference proteome</keyword>
<evidence type="ECO:0000313" key="2">
    <source>
        <dbReference type="EMBL" id="KAB1157690.1"/>
    </source>
</evidence>
<dbReference type="AlphaFoldDB" id="A0A7J5AJL9"/>
<keyword evidence="1" id="KW-0472">Membrane</keyword>
<accession>A0A7J5AJL9</accession>
<gene>
    <name evidence="2" type="ORF">F6464_00995</name>
</gene>
<proteinExistence type="predicted"/>
<feature type="transmembrane region" description="Helical" evidence="1">
    <location>
        <begin position="204"/>
        <end position="224"/>
    </location>
</feature>
<dbReference type="Proteomes" id="UP000490922">
    <property type="component" value="Unassembled WGS sequence"/>
</dbReference>
<evidence type="ECO:0000256" key="1">
    <source>
        <dbReference type="SAM" id="Phobius"/>
    </source>
</evidence>
<comment type="caution">
    <text evidence="2">The sequence shown here is derived from an EMBL/GenBank/DDBJ whole genome shotgun (WGS) entry which is preliminary data.</text>
</comment>
<feature type="transmembrane region" description="Helical" evidence="1">
    <location>
        <begin position="117"/>
        <end position="135"/>
    </location>
</feature>
<feature type="transmembrane region" description="Helical" evidence="1">
    <location>
        <begin position="67"/>
        <end position="84"/>
    </location>
</feature>
<feature type="transmembrane region" description="Helical" evidence="1">
    <location>
        <begin position="147"/>
        <end position="166"/>
    </location>
</feature>
<organism evidence="2 3">
    <name type="scientific">Flavobacterium luteum</name>
    <dbReference type="NCBI Taxonomy" id="2026654"/>
    <lineage>
        <taxon>Bacteria</taxon>
        <taxon>Pseudomonadati</taxon>
        <taxon>Bacteroidota</taxon>
        <taxon>Flavobacteriia</taxon>
        <taxon>Flavobacteriales</taxon>
        <taxon>Flavobacteriaceae</taxon>
        <taxon>Flavobacterium</taxon>
    </lineage>
</organism>
<name>A0A7J5AJL9_9FLAO</name>
<feature type="transmembrane region" description="Helical" evidence="1">
    <location>
        <begin position="90"/>
        <end position="110"/>
    </location>
</feature>
<feature type="transmembrane region" description="Helical" evidence="1">
    <location>
        <begin position="16"/>
        <end position="34"/>
    </location>
</feature>
<keyword evidence="1" id="KW-0812">Transmembrane</keyword>
<protein>
    <recommendedName>
        <fullName evidence="4">Lysoplasmalogenase</fullName>
    </recommendedName>
</protein>
<dbReference type="EMBL" id="WAEM01000001">
    <property type="protein sequence ID" value="KAB1157690.1"/>
    <property type="molecule type" value="Genomic_DNA"/>
</dbReference>
<feature type="transmembrane region" description="Helical" evidence="1">
    <location>
        <begin position="178"/>
        <end position="198"/>
    </location>
</feature>
<sequence length="247" mass="29663">MKTFNKFFENPRRNEYVNGLIGVYFFIVIIEIFAEFFESQFFVFISKPFLIPILFIMYLIKSRKYNLIYILAIGFTWISDVFFISHKLVYLTLGSVSFLLFLLLFIYFIFKHVKFQGYFSLIIGCFPFFVGYYFFYNLAHEQLKVMFYLYLLIGFFIIFLGGYSLGSYIFNPSKSNTFLALSVFLLATAQFVFVLKYYFTEIKILISFQILLYAIAQYILFEFVTLEEKRKRYHEIRNKSLKINDNQ</sequence>
<reference evidence="2 3" key="1">
    <citation type="submission" date="2019-09" db="EMBL/GenBank/DDBJ databases">
        <title>Flavobacterium sp. nov., isolated from glacier ice.</title>
        <authorList>
            <person name="Liu Q."/>
        </authorList>
    </citation>
    <scope>NUCLEOTIDE SEQUENCE [LARGE SCALE GENOMIC DNA]</scope>
    <source>
        <strain evidence="2 3">NBRC 112527</strain>
    </source>
</reference>